<dbReference type="PANTHER" id="PTHR42770:SF7">
    <property type="entry name" value="MEMBRANE PROTEIN"/>
    <property type="match status" value="1"/>
</dbReference>
<keyword evidence="2" id="KW-1003">Cell membrane</keyword>
<feature type="transmembrane region" description="Helical" evidence="6">
    <location>
        <begin position="373"/>
        <end position="397"/>
    </location>
</feature>
<feature type="transmembrane region" description="Helical" evidence="6">
    <location>
        <begin position="108"/>
        <end position="131"/>
    </location>
</feature>
<feature type="transmembrane region" description="Helical" evidence="6">
    <location>
        <begin position="253"/>
        <end position="271"/>
    </location>
</feature>
<dbReference type="PIRSF" id="PIRSF006060">
    <property type="entry name" value="AA_transporter"/>
    <property type="match status" value="1"/>
</dbReference>
<dbReference type="Proteomes" id="UP000319148">
    <property type="component" value="Unassembled WGS sequence"/>
</dbReference>
<sequence length="484" mass="52129">MSQEKTLHVHDADYEMAPATYMDDRSLAKGGASWVQLAALGVSCVIAGEFAAWNYGIGLAGWGGLFIALVLMALMYFCLTFSLAELSSIIPTAGGGYGFARRAFGPSLGFLTGMAVVFEYTFVTAGVALFFEGYFASLTGIDGLVVLLPLYGIFFLVHLAGAKESMRLLMLLAALATLGLVSFIILMLPSFDWQNIIDLPVADAWGASDFLPQGYLGIWAGFPFAIAMFLAVEGIPLASEEAENPRKDVPKGLIAAVTILMAFAVLILLSAPGAAGSGTLVEGADPLMIAFTRVYGPDHPLRYIINISALVGITASFFSLIFAYSRQVFALSRAGYLPRFLSVTNKRKAPYMAILVPGAIAIGLTLTRATDQIIVIVVFSATLSYLLMLAAHISLRLRERNLKRPYKTPGGLVTSGIGFLLACLAFIVCISLSIVWSITALLCLGAFMLYFWFYSRHHLVAQAPEEEFETMRAATSELDGGEMR</sequence>
<gene>
    <name evidence="7" type="primary">eat</name>
    <name evidence="7" type="ORF">FIV46_07965</name>
</gene>
<feature type="transmembrane region" description="Helical" evidence="6">
    <location>
        <begin position="34"/>
        <end position="53"/>
    </location>
</feature>
<evidence type="ECO:0000256" key="3">
    <source>
        <dbReference type="ARBA" id="ARBA00022692"/>
    </source>
</evidence>
<dbReference type="NCBIfam" id="TIGR00908">
    <property type="entry name" value="2A0305"/>
    <property type="match status" value="1"/>
</dbReference>
<keyword evidence="3 6" id="KW-0812">Transmembrane</keyword>
<organism evidence="7 8">
    <name type="scientific">Emcibacter nanhaiensis</name>
    <dbReference type="NCBI Taxonomy" id="1505037"/>
    <lineage>
        <taxon>Bacteria</taxon>
        <taxon>Pseudomonadati</taxon>
        <taxon>Pseudomonadota</taxon>
        <taxon>Alphaproteobacteria</taxon>
        <taxon>Emcibacterales</taxon>
        <taxon>Emcibacteraceae</taxon>
        <taxon>Emcibacter</taxon>
    </lineage>
</organism>
<protein>
    <submittedName>
        <fullName evidence="7">Ethanolamine permease</fullName>
    </submittedName>
</protein>
<evidence type="ECO:0000256" key="4">
    <source>
        <dbReference type="ARBA" id="ARBA00022989"/>
    </source>
</evidence>
<evidence type="ECO:0000256" key="5">
    <source>
        <dbReference type="ARBA" id="ARBA00023136"/>
    </source>
</evidence>
<dbReference type="Pfam" id="PF13520">
    <property type="entry name" value="AA_permease_2"/>
    <property type="match status" value="1"/>
</dbReference>
<evidence type="ECO:0000313" key="7">
    <source>
        <dbReference type="EMBL" id="TPD60652.1"/>
    </source>
</evidence>
<comment type="subcellular location">
    <subcellularLocation>
        <location evidence="1">Cell membrane</location>
        <topology evidence="1">Multi-pass membrane protein</topology>
    </subcellularLocation>
</comment>
<accession>A0A501PKP0</accession>
<keyword evidence="8" id="KW-1185">Reference proteome</keyword>
<evidence type="ECO:0000256" key="6">
    <source>
        <dbReference type="SAM" id="Phobius"/>
    </source>
</evidence>
<feature type="transmembrane region" description="Helical" evidence="6">
    <location>
        <begin position="210"/>
        <end position="232"/>
    </location>
</feature>
<evidence type="ECO:0000313" key="8">
    <source>
        <dbReference type="Proteomes" id="UP000319148"/>
    </source>
</evidence>
<reference evidence="8" key="1">
    <citation type="submission" date="2019-06" db="EMBL/GenBank/DDBJ databases">
        <title>The complete genome of Emcibacter congregatus ZYLT.</title>
        <authorList>
            <person name="Zhao Z."/>
        </authorList>
    </citation>
    <scope>NUCLEOTIDE SEQUENCE [LARGE SCALE GENOMIC DNA]</scope>
    <source>
        <strain evidence="8">MCCC 1A06723</strain>
    </source>
</reference>
<dbReference type="InterPro" id="IPR004757">
    <property type="entry name" value="EtNH_permease"/>
</dbReference>
<dbReference type="InterPro" id="IPR050367">
    <property type="entry name" value="APC_superfamily"/>
</dbReference>
<comment type="caution">
    <text evidence="7">The sequence shown here is derived from an EMBL/GenBank/DDBJ whole genome shotgun (WGS) entry which is preliminary data.</text>
</comment>
<feature type="transmembrane region" description="Helical" evidence="6">
    <location>
        <begin position="168"/>
        <end position="190"/>
    </location>
</feature>
<evidence type="ECO:0000256" key="2">
    <source>
        <dbReference type="ARBA" id="ARBA00022475"/>
    </source>
</evidence>
<feature type="transmembrane region" description="Helical" evidence="6">
    <location>
        <begin position="143"/>
        <end position="161"/>
    </location>
</feature>
<feature type="transmembrane region" description="Helical" evidence="6">
    <location>
        <begin position="303"/>
        <end position="324"/>
    </location>
</feature>
<dbReference type="RefSeq" id="WP_139940236.1">
    <property type="nucleotide sequence ID" value="NZ_JBHSYP010000008.1"/>
</dbReference>
<dbReference type="GO" id="GO:0005886">
    <property type="term" value="C:plasma membrane"/>
    <property type="evidence" value="ECO:0007669"/>
    <property type="project" value="UniProtKB-SubCell"/>
</dbReference>
<dbReference type="AlphaFoldDB" id="A0A501PKP0"/>
<dbReference type="Gene3D" id="1.20.1740.10">
    <property type="entry name" value="Amino acid/polyamine transporter I"/>
    <property type="match status" value="1"/>
</dbReference>
<feature type="transmembrane region" description="Helical" evidence="6">
    <location>
        <begin position="434"/>
        <end position="453"/>
    </location>
</feature>
<dbReference type="OrthoDB" id="9762947at2"/>
<dbReference type="PANTHER" id="PTHR42770">
    <property type="entry name" value="AMINO ACID TRANSPORTER-RELATED"/>
    <property type="match status" value="1"/>
</dbReference>
<dbReference type="EMBL" id="VFIY01000006">
    <property type="protein sequence ID" value="TPD60652.1"/>
    <property type="molecule type" value="Genomic_DNA"/>
</dbReference>
<feature type="transmembrane region" description="Helical" evidence="6">
    <location>
        <begin position="349"/>
        <end position="367"/>
    </location>
</feature>
<keyword evidence="4 6" id="KW-1133">Transmembrane helix</keyword>
<dbReference type="InterPro" id="IPR002293">
    <property type="entry name" value="AA/rel_permease1"/>
</dbReference>
<feature type="transmembrane region" description="Helical" evidence="6">
    <location>
        <begin position="59"/>
        <end position="79"/>
    </location>
</feature>
<name>A0A501PKP0_9PROT</name>
<feature type="transmembrane region" description="Helical" evidence="6">
    <location>
        <begin position="409"/>
        <end position="428"/>
    </location>
</feature>
<dbReference type="GO" id="GO:0022857">
    <property type="term" value="F:transmembrane transporter activity"/>
    <property type="evidence" value="ECO:0007669"/>
    <property type="project" value="InterPro"/>
</dbReference>
<evidence type="ECO:0000256" key="1">
    <source>
        <dbReference type="ARBA" id="ARBA00004651"/>
    </source>
</evidence>
<proteinExistence type="predicted"/>
<keyword evidence="5 6" id="KW-0472">Membrane</keyword>